<gene>
    <name evidence="1" type="ORF">E2C01_076965</name>
</gene>
<keyword evidence="2" id="KW-1185">Reference proteome</keyword>
<evidence type="ECO:0000313" key="1">
    <source>
        <dbReference type="EMBL" id="MPC82307.1"/>
    </source>
</evidence>
<protein>
    <submittedName>
        <fullName evidence="1">Uncharacterized protein</fullName>
    </submittedName>
</protein>
<reference evidence="1 2" key="1">
    <citation type="submission" date="2019-05" db="EMBL/GenBank/DDBJ databases">
        <title>Another draft genome of Portunus trituberculatus and its Hox gene families provides insights of decapod evolution.</title>
        <authorList>
            <person name="Jeong J.-H."/>
            <person name="Song I."/>
            <person name="Kim S."/>
            <person name="Choi T."/>
            <person name="Kim D."/>
            <person name="Ryu S."/>
            <person name="Kim W."/>
        </authorList>
    </citation>
    <scope>NUCLEOTIDE SEQUENCE [LARGE SCALE GENOMIC DNA]</scope>
    <source>
        <tissue evidence="1">Muscle</tissue>
    </source>
</reference>
<accession>A0A5B7IL07</accession>
<comment type="caution">
    <text evidence="1">The sequence shown here is derived from an EMBL/GenBank/DDBJ whole genome shotgun (WGS) entry which is preliminary data.</text>
</comment>
<sequence>MHNLLLEGKKSSSIFLTFVSQPFPIRFLRQAQPFYQGRLETRPGHSFAGLLICHQPTIGYRSSPQLVWNGQWWGTLKAAWRTRFARLTFHYKTTCDNAFYLLYTLLQRQLQNWSKSECVPIPSTA</sequence>
<evidence type="ECO:0000313" key="2">
    <source>
        <dbReference type="Proteomes" id="UP000324222"/>
    </source>
</evidence>
<dbReference type="EMBL" id="VSRR010059363">
    <property type="protein sequence ID" value="MPC82307.1"/>
    <property type="molecule type" value="Genomic_DNA"/>
</dbReference>
<dbReference type="Proteomes" id="UP000324222">
    <property type="component" value="Unassembled WGS sequence"/>
</dbReference>
<name>A0A5B7IL07_PORTR</name>
<organism evidence="1 2">
    <name type="scientific">Portunus trituberculatus</name>
    <name type="common">Swimming crab</name>
    <name type="synonym">Neptunus trituberculatus</name>
    <dbReference type="NCBI Taxonomy" id="210409"/>
    <lineage>
        <taxon>Eukaryota</taxon>
        <taxon>Metazoa</taxon>
        <taxon>Ecdysozoa</taxon>
        <taxon>Arthropoda</taxon>
        <taxon>Crustacea</taxon>
        <taxon>Multicrustacea</taxon>
        <taxon>Malacostraca</taxon>
        <taxon>Eumalacostraca</taxon>
        <taxon>Eucarida</taxon>
        <taxon>Decapoda</taxon>
        <taxon>Pleocyemata</taxon>
        <taxon>Brachyura</taxon>
        <taxon>Eubrachyura</taxon>
        <taxon>Portunoidea</taxon>
        <taxon>Portunidae</taxon>
        <taxon>Portuninae</taxon>
        <taxon>Portunus</taxon>
    </lineage>
</organism>
<dbReference type="AlphaFoldDB" id="A0A5B7IL07"/>
<proteinExistence type="predicted"/>